<accession>A0A3S3RLD3</accession>
<dbReference type="InterPro" id="IPR003172">
    <property type="entry name" value="ML_dom"/>
</dbReference>
<dbReference type="InterPro" id="IPR039670">
    <property type="entry name" value="NPC2-like"/>
</dbReference>
<dbReference type="FunFam" id="2.60.40.770:FF:000001">
    <property type="entry name" value="NPC intracellular cholesterol transporter 2"/>
    <property type="match status" value="1"/>
</dbReference>
<keyword evidence="4" id="KW-0732">Signal</keyword>
<proteinExistence type="inferred from homology"/>
<feature type="domain" description="MD-2-related lipid-recognition" evidence="5">
    <location>
        <begin position="22"/>
        <end position="146"/>
    </location>
</feature>
<reference evidence="6 7" key="1">
    <citation type="journal article" date="2018" name="Gigascience">
        <title>Genomes of trombidid mites reveal novel predicted allergens and laterally-transferred genes associated with secondary metabolism.</title>
        <authorList>
            <person name="Dong X."/>
            <person name="Chaisiri K."/>
            <person name="Xia D."/>
            <person name="Armstrong S.D."/>
            <person name="Fang Y."/>
            <person name="Donnelly M.J."/>
            <person name="Kadowaki T."/>
            <person name="McGarry J.W."/>
            <person name="Darby A.C."/>
            <person name="Makepeace B.L."/>
        </authorList>
    </citation>
    <scope>NUCLEOTIDE SEQUENCE [LARGE SCALE GENOMIC DNA]</scope>
    <source>
        <strain evidence="6">UoL-WK</strain>
    </source>
</reference>
<keyword evidence="7" id="KW-1185">Reference proteome</keyword>
<comment type="similarity">
    <text evidence="2">Belongs to the NPC2 family.</text>
</comment>
<evidence type="ECO:0000259" key="5">
    <source>
        <dbReference type="SMART" id="SM00737"/>
    </source>
</evidence>
<dbReference type="OrthoDB" id="4937502at2759"/>
<dbReference type="STRING" id="1965070.A0A3S3RLD3"/>
<evidence type="ECO:0000313" key="6">
    <source>
        <dbReference type="EMBL" id="RWS02725.1"/>
    </source>
</evidence>
<comment type="subcellular location">
    <subcellularLocation>
        <location evidence="1">Secreted</location>
    </subcellularLocation>
</comment>
<sequence length="150" mass="15844">MRVLLVLAFCAILFGAVASINFKKCTATAGQLNSITVTGCGKAATCTFKIGTNVTLDATFTSRVASSKAIVKIVGLIGGVLPVPFPIEPEDACGNYGLKCPFAANTQNRVAITMPILEKYPEISVTVKFRLVASNNANLLCVEFPVEITK</sequence>
<evidence type="ECO:0000256" key="1">
    <source>
        <dbReference type="ARBA" id="ARBA00004613"/>
    </source>
</evidence>
<dbReference type="Proteomes" id="UP000285301">
    <property type="component" value="Unassembled WGS sequence"/>
</dbReference>
<gene>
    <name evidence="6" type="ORF">B4U79_04169</name>
</gene>
<dbReference type="GO" id="GO:0015918">
    <property type="term" value="P:sterol transport"/>
    <property type="evidence" value="ECO:0007669"/>
    <property type="project" value="InterPro"/>
</dbReference>
<protein>
    <submittedName>
        <fullName evidence="6">Epididymal secretory protein E1-like protein</fullName>
    </submittedName>
</protein>
<dbReference type="Pfam" id="PF02221">
    <property type="entry name" value="E1_DerP2_DerF2"/>
    <property type="match status" value="1"/>
</dbReference>
<evidence type="ECO:0000256" key="2">
    <source>
        <dbReference type="ARBA" id="ARBA00006370"/>
    </source>
</evidence>
<keyword evidence="3" id="KW-0964">Secreted</keyword>
<dbReference type="AlphaFoldDB" id="A0A3S3RLD3"/>
<dbReference type="PANTHER" id="PTHR11306">
    <property type="entry name" value="NIEMANN PICK TYPE C2 PROTEIN NPC2-RELATED"/>
    <property type="match status" value="1"/>
</dbReference>
<comment type="caution">
    <text evidence="6">The sequence shown here is derived from an EMBL/GenBank/DDBJ whole genome shotgun (WGS) entry which is preliminary data.</text>
</comment>
<dbReference type="SMART" id="SM00737">
    <property type="entry name" value="ML"/>
    <property type="match status" value="1"/>
</dbReference>
<feature type="chain" id="PRO_5018607162" evidence="4">
    <location>
        <begin position="20"/>
        <end position="150"/>
    </location>
</feature>
<evidence type="ECO:0000256" key="3">
    <source>
        <dbReference type="ARBA" id="ARBA00022525"/>
    </source>
</evidence>
<dbReference type="EMBL" id="NCKU01007313">
    <property type="protein sequence ID" value="RWS02725.1"/>
    <property type="molecule type" value="Genomic_DNA"/>
</dbReference>
<dbReference type="PANTHER" id="PTHR11306:SF68">
    <property type="entry name" value="NPC INTRACELLULAR CHOLESTEROL TRANSPORTER 2"/>
    <property type="match status" value="1"/>
</dbReference>
<dbReference type="GO" id="GO:0005576">
    <property type="term" value="C:extracellular region"/>
    <property type="evidence" value="ECO:0007669"/>
    <property type="project" value="UniProtKB-SubCell"/>
</dbReference>
<evidence type="ECO:0000256" key="4">
    <source>
        <dbReference type="SAM" id="SignalP"/>
    </source>
</evidence>
<dbReference type="InterPro" id="IPR014756">
    <property type="entry name" value="Ig_E-set"/>
</dbReference>
<dbReference type="SUPFAM" id="SSF81296">
    <property type="entry name" value="E set domains"/>
    <property type="match status" value="1"/>
</dbReference>
<dbReference type="Gene3D" id="2.60.40.770">
    <property type="match status" value="1"/>
</dbReference>
<name>A0A3S3RLD3_9ACAR</name>
<dbReference type="GO" id="GO:0032934">
    <property type="term" value="F:sterol binding"/>
    <property type="evidence" value="ECO:0007669"/>
    <property type="project" value="InterPro"/>
</dbReference>
<evidence type="ECO:0000313" key="7">
    <source>
        <dbReference type="Proteomes" id="UP000285301"/>
    </source>
</evidence>
<feature type="signal peptide" evidence="4">
    <location>
        <begin position="1"/>
        <end position="19"/>
    </location>
</feature>
<organism evidence="6 7">
    <name type="scientific">Dinothrombium tinctorium</name>
    <dbReference type="NCBI Taxonomy" id="1965070"/>
    <lineage>
        <taxon>Eukaryota</taxon>
        <taxon>Metazoa</taxon>
        <taxon>Ecdysozoa</taxon>
        <taxon>Arthropoda</taxon>
        <taxon>Chelicerata</taxon>
        <taxon>Arachnida</taxon>
        <taxon>Acari</taxon>
        <taxon>Acariformes</taxon>
        <taxon>Trombidiformes</taxon>
        <taxon>Prostigmata</taxon>
        <taxon>Anystina</taxon>
        <taxon>Parasitengona</taxon>
        <taxon>Trombidioidea</taxon>
        <taxon>Trombidiidae</taxon>
        <taxon>Dinothrombium</taxon>
    </lineage>
</organism>